<dbReference type="PANTHER" id="PTHR43267">
    <property type="entry name" value="TRNA THREONYLCARBAMOYLADENOSINE DEHYDRATASE"/>
    <property type="match status" value="1"/>
</dbReference>
<protein>
    <submittedName>
        <fullName evidence="2">Molybdopterin or thiamine biosynthesis adenylyltransferase</fullName>
    </submittedName>
</protein>
<keyword evidence="2" id="KW-0808">Transferase</keyword>
<feature type="domain" description="THIF-type NAD/FAD binding fold" evidence="1">
    <location>
        <begin position="61"/>
        <end position="287"/>
    </location>
</feature>
<dbReference type="InterPro" id="IPR045886">
    <property type="entry name" value="ThiF/MoeB/HesA"/>
</dbReference>
<keyword evidence="3" id="KW-1185">Reference proteome</keyword>
<dbReference type="STRING" id="1121409.SAMN02745124_02483"/>
<dbReference type="GO" id="GO:0016779">
    <property type="term" value="F:nucleotidyltransferase activity"/>
    <property type="evidence" value="ECO:0007669"/>
    <property type="project" value="UniProtKB-KW"/>
</dbReference>
<proteinExistence type="predicted"/>
<dbReference type="AlphaFoldDB" id="A0A1M5WRK9"/>
<reference evidence="2 3" key="1">
    <citation type="submission" date="2016-11" db="EMBL/GenBank/DDBJ databases">
        <authorList>
            <person name="Jaros S."/>
            <person name="Januszkiewicz K."/>
            <person name="Wedrychowicz H."/>
        </authorList>
    </citation>
    <scope>NUCLEOTIDE SEQUENCE [LARGE SCALE GENOMIC DNA]</scope>
    <source>
        <strain evidence="2 3">DSM 9705</strain>
    </source>
</reference>
<dbReference type="PANTHER" id="PTHR43267:SF1">
    <property type="entry name" value="TRNA THREONYLCARBAMOYLADENOSINE DEHYDRATASE"/>
    <property type="match status" value="1"/>
</dbReference>
<dbReference type="SUPFAM" id="SSF69572">
    <property type="entry name" value="Activating enzymes of the ubiquitin-like proteins"/>
    <property type="match status" value="1"/>
</dbReference>
<evidence type="ECO:0000313" key="3">
    <source>
        <dbReference type="Proteomes" id="UP000184139"/>
    </source>
</evidence>
<name>A0A1M5WRK9_9BACT</name>
<gene>
    <name evidence="2" type="ORF">SAMN02745124_02483</name>
</gene>
<dbReference type="GO" id="GO:0008641">
    <property type="term" value="F:ubiquitin-like modifier activating enzyme activity"/>
    <property type="evidence" value="ECO:0007669"/>
    <property type="project" value="InterPro"/>
</dbReference>
<dbReference type="Gene3D" id="3.40.50.720">
    <property type="entry name" value="NAD(P)-binding Rossmann-like Domain"/>
    <property type="match status" value="1"/>
</dbReference>
<dbReference type="GO" id="GO:0061503">
    <property type="term" value="F:tRNA threonylcarbamoyladenosine dehydratase"/>
    <property type="evidence" value="ECO:0007669"/>
    <property type="project" value="TreeGrafter"/>
</dbReference>
<dbReference type="RefSeq" id="WP_161949848.1">
    <property type="nucleotide sequence ID" value="NZ_FQXS01000014.1"/>
</dbReference>
<accession>A0A1M5WRK9</accession>
<keyword evidence="2" id="KW-0548">Nucleotidyltransferase</keyword>
<dbReference type="EMBL" id="FQXS01000014">
    <property type="protein sequence ID" value="SHH90148.1"/>
    <property type="molecule type" value="Genomic_DNA"/>
</dbReference>
<organism evidence="2 3">
    <name type="scientific">Desulfofustis glycolicus DSM 9705</name>
    <dbReference type="NCBI Taxonomy" id="1121409"/>
    <lineage>
        <taxon>Bacteria</taxon>
        <taxon>Pseudomonadati</taxon>
        <taxon>Thermodesulfobacteriota</taxon>
        <taxon>Desulfobulbia</taxon>
        <taxon>Desulfobulbales</taxon>
        <taxon>Desulfocapsaceae</taxon>
        <taxon>Desulfofustis</taxon>
    </lineage>
</organism>
<evidence type="ECO:0000259" key="1">
    <source>
        <dbReference type="Pfam" id="PF00899"/>
    </source>
</evidence>
<dbReference type="OrthoDB" id="9804286at2"/>
<dbReference type="InterPro" id="IPR000594">
    <property type="entry name" value="ThiF_NAD_FAD-bd"/>
</dbReference>
<sequence>MSLEQQISAVAEIRRRPDGSAYRSLPYAEQQQLAAQSGSDHHAVQIAALQLDIVPEVYARNQTSLSCREQLELLRAGVAIIGLGGLGGAVCEMLARIGIGRLTLIDGDRFADSNLNRQLLSSTESLGHFKAEVAARRIGNVNPAVICRPVPEFLTTENGVDLLGGVTVAVDCLDSIPARLLLQDLCASQELVLVSAAIGGTSGQATVIMPGDEGLYRIYRGNEATVVGAEGRLGTLPFTAMAMAAVECAEVVAVALGRPAALRNRLLVTDLDDHSTMVIDLPERKPNGSR</sequence>
<dbReference type="GO" id="GO:0061504">
    <property type="term" value="P:cyclic threonylcarbamoyladenosine biosynthetic process"/>
    <property type="evidence" value="ECO:0007669"/>
    <property type="project" value="TreeGrafter"/>
</dbReference>
<dbReference type="Pfam" id="PF00899">
    <property type="entry name" value="ThiF"/>
    <property type="match status" value="1"/>
</dbReference>
<evidence type="ECO:0000313" key="2">
    <source>
        <dbReference type="EMBL" id="SHH90148.1"/>
    </source>
</evidence>
<dbReference type="Proteomes" id="UP000184139">
    <property type="component" value="Unassembled WGS sequence"/>
</dbReference>
<dbReference type="InterPro" id="IPR035985">
    <property type="entry name" value="Ubiquitin-activating_enz"/>
</dbReference>